<dbReference type="PANTHER" id="PTHR13367">
    <property type="entry name" value="UBIQUITIN THIOESTERASE"/>
    <property type="match status" value="1"/>
</dbReference>
<feature type="region of interest" description="Disordered" evidence="7">
    <location>
        <begin position="2840"/>
        <end position="2863"/>
    </location>
</feature>
<comment type="catalytic activity">
    <reaction evidence="1">
        <text>Thiol-dependent hydrolysis of ester, thioester, amide, peptide and isopeptide bonds formed by the C-terminal Gly of ubiquitin (a 76-residue protein attached to proteins as an intracellular targeting signal).</text>
        <dbReference type="EC" id="3.4.19.12"/>
    </reaction>
</comment>
<dbReference type="EC" id="3.4.19.12" evidence="2"/>
<dbReference type="GO" id="GO:0006508">
    <property type="term" value="P:proteolysis"/>
    <property type="evidence" value="ECO:0007669"/>
    <property type="project" value="UniProtKB-KW"/>
</dbReference>
<keyword evidence="3" id="KW-0645">Protease</keyword>
<proteinExistence type="predicted"/>
<comment type="caution">
    <text evidence="11">The sequence shown here is derived from an EMBL/GenBank/DDBJ whole genome shotgun (WGS) entry which is preliminary data.</text>
</comment>
<evidence type="ECO:0000256" key="4">
    <source>
        <dbReference type="ARBA" id="ARBA00022786"/>
    </source>
</evidence>
<feature type="domain" description="DUF3645" evidence="9">
    <location>
        <begin position="2383"/>
        <end position="2418"/>
    </location>
</feature>
<evidence type="ECO:0000259" key="10">
    <source>
        <dbReference type="Pfam" id="PF20255"/>
    </source>
</evidence>
<dbReference type="InterPro" id="IPR046541">
    <property type="entry name" value="DUF6606"/>
</dbReference>
<name>A0A9P9DZS8_9PLEO</name>
<evidence type="ECO:0000256" key="5">
    <source>
        <dbReference type="ARBA" id="ARBA00022801"/>
    </source>
</evidence>
<feature type="domain" description="DUF3638" evidence="8">
    <location>
        <begin position="2040"/>
        <end position="2263"/>
    </location>
</feature>
<dbReference type="Pfam" id="PF12359">
    <property type="entry name" value="DUF3645"/>
    <property type="match status" value="1"/>
</dbReference>
<feature type="compositionally biased region" description="Acidic residues" evidence="7">
    <location>
        <begin position="2844"/>
        <end position="2858"/>
    </location>
</feature>
<dbReference type="EMBL" id="JAGMWT010000005">
    <property type="protein sequence ID" value="KAH7128107.1"/>
    <property type="molecule type" value="Genomic_DNA"/>
</dbReference>
<evidence type="ECO:0000259" key="8">
    <source>
        <dbReference type="Pfam" id="PF12340"/>
    </source>
</evidence>
<accession>A0A9P9DZS8</accession>
<gene>
    <name evidence="11" type="ORF">B0J11DRAFT_549040</name>
</gene>
<dbReference type="OrthoDB" id="3182339at2759"/>
<dbReference type="Pfam" id="PF20255">
    <property type="entry name" value="DUF6606"/>
    <property type="match status" value="1"/>
</dbReference>
<dbReference type="GO" id="GO:0004843">
    <property type="term" value="F:cysteine-type deubiquitinase activity"/>
    <property type="evidence" value="ECO:0007669"/>
    <property type="project" value="UniProtKB-EC"/>
</dbReference>
<reference evidence="11" key="1">
    <citation type="journal article" date="2021" name="Nat. Commun.">
        <title>Genetic determinants of endophytism in the Arabidopsis root mycobiome.</title>
        <authorList>
            <person name="Mesny F."/>
            <person name="Miyauchi S."/>
            <person name="Thiergart T."/>
            <person name="Pickel B."/>
            <person name="Atanasova L."/>
            <person name="Karlsson M."/>
            <person name="Huettel B."/>
            <person name="Barry K.W."/>
            <person name="Haridas S."/>
            <person name="Chen C."/>
            <person name="Bauer D."/>
            <person name="Andreopoulos W."/>
            <person name="Pangilinan J."/>
            <person name="LaButti K."/>
            <person name="Riley R."/>
            <person name="Lipzen A."/>
            <person name="Clum A."/>
            <person name="Drula E."/>
            <person name="Henrissat B."/>
            <person name="Kohler A."/>
            <person name="Grigoriev I.V."/>
            <person name="Martin F.M."/>
            <person name="Hacquard S."/>
        </authorList>
    </citation>
    <scope>NUCLEOTIDE SEQUENCE</scope>
    <source>
        <strain evidence="11">MPI-CAGE-CH-0243</strain>
    </source>
</reference>
<keyword evidence="4" id="KW-0833">Ubl conjugation pathway</keyword>
<dbReference type="Pfam" id="PF12340">
    <property type="entry name" value="DUF3638"/>
    <property type="match status" value="1"/>
</dbReference>
<evidence type="ECO:0000256" key="2">
    <source>
        <dbReference type="ARBA" id="ARBA00012759"/>
    </source>
</evidence>
<protein>
    <recommendedName>
        <fullName evidence="2">ubiquitinyl hydrolase 1</fullName>
        <ecNumber evidence="2">3.4.19.12</ecNumber>
    </recommendedName>
</protein>
<evidence type="ECO:0000256" key="7">
    <source>
        <dbReference type="SAM" id="MobiDB-lite"/>
    </source>
</evidence>
<evidence type="ECO:0000259" key="9">
    <source>
        <dbReference type="Pfam" id="PF12359"/>
    </source>
</evidence>
<evidence type="ECO:0000313" key="12">
    <source>
        <dbReference type="Proteomes" id="UP000700596"/>
    </source>
</evidence>
<feature type="domain" description="DUF6606" evidence="10">
    <location>
        <begin position="17"/>
        <end position="289"/>
    </location>
</feature>
<dbReference type="Proteomes" id="UP000700596">
    <property type="component" value="Unassembled WGS sequence"/>
</dbReference>
<evidence type="ECO:0000256" key="1">
    <source>
        <dbReference type="ARBA" id="ARBA00000707"/>
    </source>
</evidence>
<sequence>MPSPSHIRISADDVAYLIPHLVLPPKLPSSDDYNPHHERVLLQTILNALEEYQLYVDDTVKNSQLQSVLVMVKNLMDSRDSNGSVSESQLVSMLAKLNNETFKDVILVEIKAQNAGIFISRCEESIVFETFELSPTNREVIEAKGRLVRSFPANAAVISVEKLRDLALRTALAHGISKMAWQSAPGFQPQIRKAEQDHDEIRDTTHPGMVTNWLMNVISALGRPINPSIIWKNTREDVLWSGGKQPWRRSPLWLLLRVSMQLRLSRASSDSSNNHLYKSFMVFLLSKILGLAIQHSKIIGAETLHAISAKLSRRIKKLETLSPDICSATWMNSVRVVMSDTHNLISEKWNQILSNPLLQVDVQALEQAHPENELDINIPELNRFIEKISVRQQTTGTSTFQPTDEYSQFTTNDLPSGFNALGEYQYFRLAGLERWVELHLDKWLERHIKKHDTNAQLHDLIRAYHRNAESMYVGLPASMSIMYLTIMEIWVACDKSACHIHPLLCDYDSEIPVKLFQSLLLPLKDQMRRLHNVENYVRSRDNSAKTDAPSLFRNFGHPSSFAVRYFDTSSSHQELLSRIERDAANKKRNKCIELANKKQEYRSYMTEYDQISNCDYVWVTTNWRYDIKEEQHADSCGKCYWKKRAEALNIDIYEWPLPSNQHRAKSTVFELDVPEAYGNWRDATAYLLKTVFEFEYQQSEAPSASYTLQGDDGLAQLFSQAHYKPQRVILLSQVKPHTGTHRKTKGDGDIRKLTDEDVCVNNGLRYCHFDDTDKVFTDVLRLTDQVLHYCTYKLPARSSKMQKYLLRSSSQPDGIPPNEIIASQFECPTHISLDEYKALSAIPLGHRIQYMNILTQLAMPAANFAKVETQLFILQIIHQASCSSSKHTVERDTHQILTEEHFNNTMTYHLEVAINRVSENWETWRALASYVRLTARVLTLAVSSTIRSRCCGLLSEARRISLGWLKIIKSRAEESTEEKQKSELYSRAVEIALLCISTFDVDESHLNDILREAPAASMLLQCSIVIQENKNLVASEHDQLYLTMLQSWRLLMYLSFPILKEEIVHYRSACLNDAITLSWQAFHPQGSWQSLSSPYEHWIVMAPPLEDSGVSLSSRIVHFNLLTAELLVDGLPQARLPQEYMQHPLYSLLFGKSSIEVTPPSVAERKFSGKRAYRGYNLQFGIENSDLLVHATSQSGQRFDLLPQRLFESKLPTAFVEEYVHWYDQTNDTVELRPRKDPWTTNSTLWRLRRFKLCWRLTKPGFTLLSIFGSVTSTLSKILSPLENKPHIHILFNESSRSLDIDIPRLHLGFYLEYGKSEIHSQQYRGMFIDHCQEFGTLVGLTSKLVLRRAGGDRIVLIPEGLVTYSKTVDHTTVCVNKNSVTRTQAYSLDTTLGRIVDNGNLQSKLFLCLLHALTSHCLPDPLTGQTGIETAISILRSGAVRSFEALTKSNISMLDTIASLSPRRKYHPQNERVMQKVMWDSRLSFTSQTPILYTLVEEIWDQARMQKSLGFSDCHLDPPILNHIEPHLLQRELIRTAPFCVSEFGAENYSLQYDRVYQSRDRDQFSARGQQSYIAATMILRDEPALHARAHSGIFETLRQKYFARGTIQGHQFQLPSLKFDSEWLHDPSSWVSIMWCSLHSSLSLSSKGITKFDIMMWLSTIAFAENADMSIVEIIAAFYRLQELKEINIPSMYSLNLCNGETPIYSQILELVRNVGRSFQVSPESSLPKQRWETVDECQRRRALQFRNNQVAAVNSFAHELENQWPCEQPRTPNSHNAATYLDTTEAMDQVRELFKSWYNNRCFYQYLEHTSKMLLQQRVVAIPPPQHVFNLPNRQPTKDRVNYFSSQDIFNSPAPRLTLEPPPSIKLILDKTVHSQDTEDGTALNNLCQDLQRQARSKSEKNYVSHLEQSCQALQEHSAHPWTVCVTKDIETKLHHYAEDCKQYFQGLGLELADAVCRGSLDKHRRIAAHSQHSPRISPIFWLRRLNRQHWSRLSNDWKGLMIKYGLAITELQRAQRLLSHLRNPLELAAEICNTGHQNWDPSDFPESLLLEVESGIMIRKVQEEIAKQMRRSENDWNVVMQLNMGEGKSAVIVQIVAAALADGSRLVRVIVAKSQSKQMFQMIVSKLGGLLNRRVYHMPFSRAWKPNQHAAEMIHKIYQECMENGGVLLLQPEHILSFKLMGIECLLSGRTSIGQSMLSTQQFFDKKSRDIVDESDENFSTKFELIYTIGSQKPIELSPERWNVIHTILDLVSRLAPDVKRLMPDSIELDNRWAGRFPRIRILRDKAADTLLHRIAEHICNFGFTGFPVARQPQPVREVIRRYITELTLTDEENYAVENSTFWTELTRGPLLLIRGLIAGGVLRFVLSSKRWTVNFGADPKRIPETKLAIPFLSKDNPSPRSEFSHPDVVIALTSLNYYYDGLGAEDFFNTFDHLLKSDQADVEYGEWIRSAAPVEEALRRLIGVNIKDRSQCMNKLFPVLRYSKAMIDYFLARTVFPKGMKEFPHKLSASGWDIGQEKSHPTTGFSGTIDSRHVLPLSVRHLDLPTQKHTNALVLKYLLQPENAVELLPPKTVSLGSDAEYLLNIIHNLSPPVRVVLDVGAQFLELNNREIADKWLNLSDEVSSKAVVFFDNDQELSVLDRKGTVELLQVSPFNKQLCDCLIYLDESHTRGTDLQLPQEYRAAVTLGANLTKDKLLQACMRMRKLGKGQSVVFCIQEEIQNKIHRLLCKPQGSPIEVKHVLAWAISETWAALRRCMPVWATQGRRFEEHKHLLNGADTTIEDAKQFLEDEAQTLEKRYHPRVDETQSGSWDTSNPNIREIVSRCQDFSAMNFSSATLQEEQERELSPEIEEERQIERPAPMVAETHSIHKDLTHLVHTGQFQQRSTAFLPAFQSLNTSSVASLIDLSQFPTELLVTADFDRTVKRPSGFASASYLSDSFQRPIQWVLSSRGRQRLLILSPFEANQLLPAIRRYCKVTLHLYSPRPNLGYQPLDNLDLYTLGGQFSTFAPRSQIVQLNVFAGQLYLRSFREYVEMCEYLGLAWDAAKSGEIVGADGFVTPAIGRWGLRDSPVGFLRVLLTKIRRSCEGIHKTHVGMVLDGALLEQHHFR</sequence>
<dbReference type="InterPro" id="IPR051346">
    <property type="entry name" value="OTU_Deubiquitinase"/>
</dbReference>
<keyword evidence="5" id="KW-0378">Hydrolase</keyword>
<dbReference type="InterPro" id="IPR022099">
    <property type="entry name" value="DUF3638"/>
</dbReference>
<organism evidence="11 12">
    <name type="scientific">Dendryphion nanum</name>
    <dbReference type="NCBI Taxonomy" id="256645"/>
    <lineage>
        <taxon>Eukaryota</taxon>
        <taxon>Fungi</taxon>
        <taxon>Dikarya</taxon>
        <taxon>Ascomycota</taxon>
        <taxon>Pezizomycotina</taxon>
        <taxon>Dothideomycetes</taxon>
        <taxon>Pleosporomycetidae</taxon>
        <taxon>Pleosporales</taxon>
        <taxon>Torulaceae</taxon>
        <taxon>Dendryphion</taxon>
    </lineage>
</organism>
<keyword evidence="12" id="KW-1185">Reference proteome</keyword>
<dbReference type="InterPro" id="IPR022105">
    <property type="entry name" value="DUF3645"/>
</dbReference>
<dbReference type="PANTHER" id="PTHR13367:SF34">
    <property type="match status" value="1"/>
</dbReference>
<evidence type="ECO:0000256" key="3">
    <source>
        <dbReference type="ARBA" id="ARBA00022670"/>
    </source>
</evidence>
<keyword evidence="6" id="KW-0788">Thiol protease</keyword>
<evidence type="ECO:0000256" key="6">
    <source>
        <dbReference type="ARBA" id="ARBA00022807"/>
    </source>
</evidence>
<evidence type="ECO:0000313" key="11">
    <source>
        <dbReference type="EMBL" id="KAH7128107.1"/>
    </source>
</evidence>